<comment type="caution">
    <text evidence="1">The sequence shown here is derived from an EMBL/GenBank/DDBJ whole genome shotgun (WGS) entry which is preliminary data.</text>
</comment>
<sequence>MILLDLFNLFKNSKTFKVQNKKAEIAHDETKVEDVVASPIFIHNKIQRRERNLTIFLLSFPNINSPINGKGATK</sequence>
<organism evidence="1 2">
    <name type="scientific">Gottfriedia solisilvae</name>
    <dbReference type="NCBI Taxonomy" id="1516104"/>
    <lineage>
        <taxon>Bacteria</taxon>
        <taxon>Bacillati</taxon>
        <taxon>Bacillota</taxon>
        <taxon>Bacilli</taxon>
        <taxon>Bacillales</taxon>
        <taxon>Bacillaceae</taxon>
        <taxon>Gottfriedia</taxon>
    </lineage>
</organism>
<evidence type="ECO:0000313" key="2">
    <source>
        <dbReference type="Proteomes" id="UP000626244"/>
    </source>
</evidence>
<proteinExistence type="predicted"/>
<dbReference type="AlphaFoldDB" id="A0A8J3F4F5"/>
<accession>A0A8J3F4F5</accession>
<dbReference type="EMBL" id="BMHB01000002">
    <property type="protein sequence ID" value="GGI16686.1"/>
    <property type="molecule type" value="Genomic_DNA"/>
</dbReference>
<gene>
    <name evidence="1" type="ORF">GCM10007380_34200</name>
</gene>
<dbReference type="Proteomes" id="UP000626244">
    <property type="component" value="Unassembled WGS sequence"/>
</dbReference>
<name>A0A8J3F4F5_9BACI</name>
<evidence type="ECO:0000313" key="1">
    <source>
        <dbReference type="EMBL" id="GGI16686.1"/>
    </source>
</evidence>
<reference evidence="2" key="1">
    <citation type="journal article" date="2019" name="Int. J. Syst. Evol. Microbiol.">
        <title>The Global Catalogue of Microorganisms (GCM) 10K type strain sequencing project: providing services to taxonomists for standard genome sequencing and annotation.</title>
        <authorList>
            <consortium name="The Broad Institute Genomics Platform"/>
            <consortium name="The Broad Institute Genome Sequencing Center for Infectious Disease"/>
            <person name="Wu L."/>
            <person name="Ma J."/>
        </authorList>
    </citation>
    <scope>NUCLEOTIDE SEQUENCE [LARGE SCALE GENOMIC DNA]</scope>
    <source>
        <strain evidence="2">CGMCC 1.14993</strain>
    </source>
</reference>
<protein>
    <submittedName>
        <fullName evidence="1">Uncharacterized protein</fullName>
    </submittedName>
</protein>
<keyword evidence="2" id="KW-1185">Reference proteome</keyword>